<evidence type="ECO:0000256" key="1">
    <source>
        <dbReference type="SAM" id="MobiDB-lite"/>
    </source>
</evidence>
<feature type="transmembrane region" description="Helical" evidence="2">
    <location>
        <begin position="58"/>
        <end position="79"/>
    </location>
</feature>
<feature type="compositionally biased region" description="Basic and acidic residues" evidence="1">
    <location>
        <begin position="1"/>
        <end position="10"/>
    </location>
</feature>
<keyword evidence="2" id="KW-0812">Transmembrane</keyword>
<dbReference type="KEGG" id="scia:HUG15_10725"/>
<feature type="region of interest" description="Disordered" evidence="1">
    <location>
        <begin position="1"/>
        <end position="51"/>
    </location>
</feature>
<dbReference type="EMBL" id="CP054705">
    <property type="protein sequence ID" value="QQK75983.1"/>
    <property type="molecule type" value="Genomic_DNA"/>
</dbReference>
<evidence type="ECO:0008006" key="5">
    <source>
        <dbReference type="Google" id="ProtNLM"/>
    </source>
</evidence>
<name>A0A7T6Z3A1_9BACI</name>
<evidence type="ECO:0000313" key="4">
    <source>
        <dbReference type="Proteomes" id="UP000595823"/>
    </source>
</evidence>
<gene>
    <name evidence="3" type="ORF">HUG15_10725</name>
</gene>
<keyword evidence="2" id="KW-0472">Membrane</keyword>
<accession>A0A7T6Z3A1</accession>
<organism evidence="3 4">
    <name type="scientific">Salicibibacter cibarius</name>
    <dbReference type="NCBI Taxonomy" id="2743000"/>
    <lineage>
        <taxon>Bacteria</taxon>
        <taxon>Bacillati</taxon>
        <taxon>Bacillota</taxon>
        <taxon>Bacilli</taxon>
        <taxon>Bacillales</taxon>
        <taxon>Bacillaceae</taxon>
        <taxon>Salicibibacter</taxon>
    </lineage>
</organism>
<reference evidence="3 4" key="1">
    <citation type="submission" date="2020-06" db="EMBL/GenBank/DDBJ databases">
        <title>Genomic analysis of Salicibibacter sp. NKC5-3.</title>
        <authorList>
            <person name="Oh Y.J."/>
        </authorList>
    </citation>
    <scope>NUCLEOTIDE SEQUENCE [LARGE SCALE GENOMIC DNA]</scope>
    <source>
        <strain evidence="3 4">NKC5-3</strain>
    </source>
</reference>
<keyword evidence="2" id="KW-1133">Transmembrane helix</keyword>
<evidence type="ECO:0000313" key="3">
    <source>
        <dbReference type="EMBL" id="QQK75983.1"/>
    </source>
</evidence>
<sequence length="81" mass="9359">MMTEKQNRDESGDESAAPLPSRLDKHGTRKKQKKHEDDTETNEENRATLKKDYQKSPMIARVLLSLFLVLVIVVLWMALFS</sequence>
<keyword evidence="4" id="KW-1185">Reference proteome</keyword>
<protein>
    <recommendedName>
        <fullName evidence="5">Transmembrane protein</fullName>
    </recommendedName>
</protein>
<proteinExistence type="predicted"/>
<dbReference type="Proteomes" id="UP000595823">
    <property type="component" value="Chromosome"/>
</dbReference>
<evidence type="ECO:0000256" key="2">
    <source>
        <dbReference type="SAM" id="Phobius"/>
    </source>
</evidence>
<dbReference type="RefSeq" id="WP_200128612.1">
    <property type="nucleotide sequence ID" value="NZ_CP054705.1"/>
</dbReference>
<dbReference type="AlphaFoldDB" id="A0A7T6Z3A1"/>